<comment type="caution">
    <text evidence="1">The sequence shown here is derived from an EMBL/GenBank/DDBJ whole genome shotgun (WGS) entry which is preliminary data.</text>
</comment>
<dbReference type="EMBL" id="MHLO01000016">
    <property type="protein sequence ID" value="OGZ12681.1"/>
    <property type="molecule type" value="Genomic_DNA"/>
</dbReference>
<dbReference type="AlphaFoldDB" id="A0A1G2DI93"/>
<dbReference type="Proteomes" id="UP000178636">
    <property type="component" value="Unassembled WGS sequence"/>
</dbReference>
<proteinExistence type="predicted"/>
<name>A0A1G2DI93_9BACT</name>
<protein>
    <recommendedName>
        <fullName evidence="3">ParB/Sulfiredoxin domain-containing protein</fullName>
    </recommendedName>
</protein>
<evidence type="ECO:0000313" key="1">
    <source>
        <dbReference type="EMBL" id="OGZ12681.1"/>
    </source>
</evidence>
<reference evidence="1 2" key="1">
    <citation type="journal article" date="2016" name="Nat. Commun.">
        <title>Thousands of microbial genomes shed light on interconnected biogeochemical processes in an aquifer system.</title>
        <authorList>
            <person name="Anantharaman K."/>
            <person name="Brown C.T."/>
            <person name="Hug L.A."/>
            <person name="Sharon I."/>
            <person name="Castelle C.J."/>
            <person name="Probst A.J."/>
            <person name="Thomas B.C."/>
            <person name="Singh A."/>
            <person name="Wilkins M.J."/>
            <person name="Karaoz U."/>
            <person name="Brodie E.L."/>
            <person name="Williams K.H."/>
            <person name="Hubbard S.S."/>
            <person name="Banfield J.F."/>
        </authorList>
    </citation>
    <scope>NUCLEOTIDE SEQUENCE [LARGE SCALE GENOMIC DNA]</scope>
</reference>
<evidence type="ECO:0008006" key="3">
    <source>
        <dbReference type="Google" id="ProtNLM"/>
    </source>
</evidence>
<gene>
    <name evidence="1" type="ORF">A3C93_06265</name>
</gene>
<organism evidence="1 2">
    <name type="scientific">Candidatus Lloydbacteria bacterium RIFCSPHIGHO2_02_FULL_54_17</name>
    <dbReference type="NCBI Taxonomy" id="1798664"/>
    <lineage>
        <taxon>Bacteria</taxon>
        <taxon>Candidatus Lloydiibacteriota</taxon>
    </lineage>
</organism>
<accession>A0A1G2DI93</accession>
<dbReference type="STRING" id="1798664.A3C93_06265"/>
<sequence>MLETLPTESRPGNAHTREVNGLVYDVYKLIAKAEKLASTQKDVADFHKILVESCWCDLNGVRVTPQAVIDILQASHLDYEAAVKSRPELAEHVRQVQNADLQFPILLSEDDELLDGMHRLARHIVDGEKTIKAKILTISHVESSRIAKGSRVPHQ</sequence>
<evidence type="ECO:0000313" key="2">
    <source>
        <dbReference type="Proteomes" id="UP000178636"/>
    </source>
</evidence>